<organism evidence="1 2">
    <name type="scientific">Spirosoma soli</name>
    <dbReference type="NCBI Taxonomy" id="1770529"/>
    <lineage>
        <taxon>Bacteria</taxon>
        <taxon>Pseudomonadati</taxon>
        <taxon>Bacteroidota</taxon>
        <taxon>Cytophagia</taxon>
        <taxon>Cytophagales</taxon>
        <taxon>Cytophagaceae</taxon>
        <taxon>Spirosoma</taxon>
    </lineage>
</organism>
<comment type="caution">
    <text evidence="1">The sequence shown here is derived from an EMBL/GenBank/DDBJ whole genome shotgun (WGS) entry which is preliminary data.</text>
</comment>
<accession>A0ABW5M1U6</accession>
<name>A0ABW5M1U6_9BACT</name>
<proteinExistence type="predicted"/>
<evidence type="ECO:0000313" key="1">
    <source>
        <dbReference type="EMBL" id="MFD2570589.1"/>
    </source>
</evidence>
<evidence type="ECO:0008006" key="3">
    <source>
        <dbReference type="Google" id="ProtNLM"/>
    </source>
</evidence>
<dbReference type="Proteomes" id="UP001597469">
    <property type="component" value="Unassembled WGS sequence"/>
</dbReference>
<evidence type="ECO:0000313" key="2">
    <source>
        <dbReference type="Proteomes" id="UP001597469"/>
    </source>
</evidence>
<dbReference type="EMBL" id="JBHULN010000004">
    <property type="protein sequence ID" value="MFD2570589.1"/>
    <property type="molecule type" value="Genomic_DNA"/>
</dbReference>
<protein>
    <recommendedName>
        <fullName evidence="3">DUF4268 domain-containing protein</fullName>
    </recommendedName>
</protein>
<dbReference type="RefSeq" id="WP_381521403.1">
    <property type="nucleotide sequence ID" value="NZ_JBHULN010000004.1"/>
</dbReference>
<dbReference type="Pfam" id="PF24716">
    <property type="entry name" value="WapI"/>
    <property type="match status" value="1"/>
</dbReference>
<sequence>MKFLSPSGSFELSIVGYGKKETNWRDRNRLQCRFSTFWRQQRDTQSALLQTWEVSRLLNGLQSLWNKATNHITLSFSEPGLSLEATALSDDTYRVQIQLDHDLAPSWHPYPDFPMEMSMLLNRAQLRKAVQDLSGQLATYPER</sequence>
<gene>
    <name evidence="1" type="ORF">ACFSUS_08095</name>
</gene>
<dbReference type="InterPro" id="IPR056510">
    <property type="entry name" value="WapI"/>
</dbReference>
<keyword evidence="2" id="KW-1185">Reference proteome</keyword>
<reference evidence="2" key="1">
    <citation type="journal article" date="2019" name="Int. J. Syst. Evol. Microbiol.">
        <title>The Global Catalogue of Microorganisms (GCM) 10K type strain sequencing project: providing services to taxonomists for standard genome sequencing and annotation.</title>
        <authorList>
            <consortium name="The Broad Institute Genomics Platform"/>
            <consortium name="The Broad Institute Genome Sequencing Center for Infectious Disease"/>
            <person name="Wu L."/>
            <person name="Ma J."/>
        </authorList>
    </citation>
    <scope>NUCLEOTIDE SEQUENCE [LARGE SCALE GENOMIC DNA]</scope>
    <source>
        <strain evidence="2">KCTC 42805</strain>
    </source>
</reference>